<proteinExistence type="predicted"/>
<sequence length="115" mass="13024">MNKEEFVDIIRLRSIERTISGVKENLLDPPGRSPAKDTIEESNWFNNLDSANQEFVTRIIRRSVEAGVFTFLCLLDGVMAIENGPNKGVLKLIYEKDGQKTILSDQTGDFLHELI</sequence>
<reference evidence="1 2" key="1">
    <citation type="submission" date="2018-03" db="EMBL/GenBank/DDBJ databases">
        <title>Genomic Encyclopedia of Archaeal and Bacterial Type Strains, Phase II (KMG-II): from individual species to whole genera.</title>
        <authorList>
            <person name="Goeker M."/>
        </authorList>
    </citation>
    <scope>NUCLEOTIDE SEQUENCE [LARGE SCALE GENOMIC DNA]</scope>
    <source>
        <strain evidence="1 2">DSM 24859</strain>
    </source>
</reference>
<dbReference type="AlphaFoldDB" id="A0A2P8H9G2"/>
<keyword evidence="2" id="KW-1185">Reference proteome</keyword>
<dbReference type="EMBL" id="PYAW01000010">
    <property type="protein sequence ID" value="PSL42844.1"/>
    <property type="molecule type" value="Genomic_DNA"/>
</dbReference>
<comment type="caution">
    <text evidence="1">The sequence shown here is derived from an EMBL/GenBank/DDBJ whole genome shotgun (WGS) entry which is preliminary data.</text>
</comment>
<protein>
    <submittedName>
        <fullName evidence="1">Uncharacterized protein</fullName>
    </submittedName>
</protein>
<gene>
    <name evidence="1" type="ORF">CLV51_11060</name>
</gene>
<accession>A0A2P8H9G2</accession>
<name>A0A2P8H9G2_CHINA</name>
<evidence type="ECO:0000313" key="1">
    <source>
        <dbReference type="EMBL" id="PSL42844.1"/>
    </source>
</evidence>
<dbReference type="RefSeq" id="WP_106531298.1">
    <property type="nucleotide sequence ID" value="NZ_PYAW01000010.1"/>
</dbReference>
<dbReference type="Proteomes" id="UP000240971">
    <property type="component" value="Unassembled WGS sequence"/>
</dbReference>
<evidence type="ECO:0000313" key="2">
    <source>
        <dbReference type="Proteomes" id="UP000240971"/>
    </source>
</evidence>
<organism evidence="1 2">
    <name type="scientific">Chitinophaga niastensis</name>
    <dbReference type="NCBI Taxonomy" id="536980"/>
    <lineage>
        <taxon>Bacteria</taxon>
        <taxon>Pseudomonadati</taxon>
        <taxon>Bacteroidota</taxon>
        <taxon>Chitinophagia</taxon>
        <taxon>Chitinophagales</taxon>
        <taxon>Chitinophagaceae</taxon>
        <taxon>Chitinophaga</taxon>
    </lineage>
</organism>
<dbReference type="OrthoDB" id="2942778at2"/>